<dbReference type="EMBL" id="JAZHXJ010000305">
    <property type="protein sequence ID" value="KAL1865110.1"/>
    <property type="molecule type" value="Genomic_DNA"/>
</dbReference>
<evidence type="ECO:0000259" key="1">
    <source>
        <dbReference type="Pfam" id="PF01636"/>
    </source>
</evidence>
<comment type="caution">
    <text evidence="2">The sequence shown here is derived from an EMBL/GenBank/DDBJ whole genome shotgun (WGS) entry which is preliminary data.</text>
</comment>
<evidence type="ECO:0000313" key="2">
    <source>
        <dbReference type="EMBL" id="KAL1865110.1"/>
    </source>
</evidence>
<proteinExistence type="predicted"/>
<dbReference type="Gene3D" id="3.30.200.150">
    <property type="match status" value="1"/>
</dbReference>
<organism evidence="2 3">
    <name type="scientific">Phialemonium thermophilum</name>
    <dbReference type="NCBI Taxonomy" id="223376"/>
    <lineage>
        <taxon>Eukaryota</taxon>
        <taxon>Fungi</taxon>
        <taxon>Dikarya</taxon>
        <taxon>Ascomycota</taxon>
        <taxon>Pezizomycotina</taxon>
        <taxon>Sordariomycetes</taxon>
        <taxon>Sordariomycetidae</taxon>
        <taxon>Cephalothecales</taxon>
        <taxon>Cephalothecaceae</taxon>
        <taxon>Phialemonium</taxon>
    </lineage>
</organism>
<name>A0ABR3WNU6_9PEZI</name>
<sequence length="277" mass="31273">MAEDVVTEEGTTMSTLSRLPRPITAAFLAKHRKLGTMPEFSRCWLVSGKLVVKTGRGVRRSEAETLHLLRRTGLPVPRVVDDYAHPETGDHVIIMEYVEGVPLDQMLDAMDGNGKRTVVTQLHHFVQTMRRDLRTSGFIGAVDSTEVKDHLFVAGRSGPFETERDFVNGLVASLEARAEGSWIRLVSVLLNRLPDHGPQFVLTHGDLNARNILVRGSQIVAVLDWGQAGYYPEHWESVKACFWDLDMDFFHKAVVEEVLQYYPLELSVMLHARDIVW</sequence>
<accession>A0ABR3WNU6</accession>
<dbReference type="Pfam" id="PF01636">
    <property type="entry name" value="APH"/>
    <property type="match status" value="1"/>
</dbReference>
<dbReference type="SUPFAM" id="SSF56112">
    <property type="entry name" value="Protein kinase-like (PK-like)"/>
    <property type="match status" value="1"/>
</dbReference>
<dbReference type="InterPro" id="IPR011009">
    <property type="entry name" value="Kinase-like_dom_sf"/>
</dbReference>
<dbReference type="InterPro" id="IPR002575">
    <property type="entry name" value="Aminoglycoside_PTrfase"/>
</dbReference>
<dbReference type="Gene3D" id="3.90.1200.10">
    <property type="match status" value="1"/>
</dbReference>
<evidence type="ECO:0000313" key="3">
    <source>
        <dbReference type="Proteomes" id="UP001586593"/>
    </source>
</evidence>
<keyword evidence="3" id="KW-1185">Reference proteome</keyword>
<dbReference type="PANTHER" id="PTHR21310:SF15">
    <property type="entry name" value="AMINOGLYCOSIDE PHOSPHOTRANSFERASE DOMAIN-CONTAINING PROTEIN"/>
    <property type="match status" value="1"/>
</dbReference>
<feature type="domain" description="Aminoglycoside phosphotransferase" evidence="1">
    <location>
        <begin position="48"/>
        <end position="249"/>
    </location>
</feature>
<gene>
    <name evidence="2" type="ORF">VTK73DRAFT_5480</name>
</gene>
<protein>
    <recommendedName>
        <fullName evidence="1">Aminoglycoside phosphotransferase domain-containing protein</fullName>
    </recommendedName>
</protein>
<dbReference type="InterPro" id="IPR051678">
    <property type="entry name" value="AGP_Transferase"/>
</dbReference>
<dbReference type="PANTHER" id="PTHR21310">
    <property type="entry name" value="AMINOGLYCOSIDE PHOSPHOTRANSFERASE-RELATED-RELATED"/>
    <property type="match status" value="1"/>
</dbReference>
<reference evidence="2 3" key="1">
    <citation type="journal article" date="2024" name="Commun. Biol.">
        <title>Comparative genomic analysis of thermophilic fungi reveals convergent evolutionary adaptations and gene losses.</title>
        <authorList>
            <person name="Steindorff A.S."/>
            <person name="Aguilar-Pontes M.V."/>
            <person name="Robinson A.J."/>
            <person name="Andreopoulos B."/>
            <person name="LaButti K."/>
            <person name="Kuo A."/>
            <person name="Mondo S."/>
            <person name="Riley R."/>
            <person name="Otillar R."/>
            <person name="Haridas S."/>
            <person name="Lipzen A."/>
            <person name="Grimwood J."/>
            <person name="Schmutz J."/>
            <person name="Clum A."/>
            <person name="Reid I.D."/>
            <person name="Moisan M.C."/>
            <person name="Butler G."/>
            <person name="Nguyen T.T.M."/>
            <person name="Dewar K."/>
            <person name="Conant G."/>
            <person name="Drula E."/>
            <person name="Henrissat B."/>
            <person name="Hansel C."/>
            <person name="Singer S."/>
            <person name="Hutchinson M.I."/>
            <person name="de Vries R.P."/>
            <person name="Natvig D.O."/>
            <person name="Powell A.J."/>
            <person name="Tsang A."/>
            <person name="Grigoriev I.V."/>
        </authorList>
    </citation>
    <scope>NUCLEOTIDE SEQUENCE [LARGE SCALE GENOMIC DNA]</scope>
    <source>
        <strain evidence="2 3">ATCC 24622</strain>
    </source>
</reference>
<dbReference type="Proteomes" id="UP001586593">
    <property type="component" value="Unassembled WGS sequence"/>
</dbReference>